<dbReference type="VEuPathDB" id="FungiDB:HMPREF1541_02406"/>
<feature type="compositionally biased region" description="Basic and acidic residues" evidence="1">
    <location>
        <begin position="1"/>
        <end position="12"/>
    </location>
</feature>
<dbReference type="GeneID" id="19969745"/>
<feature type="region of interest" description="Disordered" evidence="1">
    <location>
        <begin position="464"/>
        <end position="483"/>
    </location>
</feature>
<dbReference type="RefSeq" id="XP_008714983.1">
    <property type="nucleotide sequence ID" value="XM_008716761.1"/>
</dbReference>
<dbReference type="eggNOG" id="ENOG502RQTN">
    <property type="taxonomic scope" value="Eukaryota"/>
</dbReference>
<dbReference type="InParanoid" id="W2S3I2"/>
<dbReference type="OrthoDB" id="5393115at2759"/>
<proteinExistence type="predicted"/>
<name>W2S3I2_CYPE1</name>
<feature type="region of interest" description="Disordered" evidence="1">
    <location>
        <begin position="263"/>
        <end position="311"/>
    </location>
</feature>
<protein>
    <submittedName>
        <fullName evidence="2">Uncharacterized protein</fullName>
    </submittedName>
</protein>
<feature type="region of interest" description="Disordered" evidence="1">
    <location>
        <begin position="1"/>
        <end position="34"/>
    </location>
</feature>
<reference evidence="2 3" key="1">
    <citation type="submission" date="2013-03" db="EMBL/GenBank/DDBJ databases">
        <title>The Genome Sequence of Phialophora europaea CBS 101466.</title>
        <authorList>
            <consortium name="The Broad Institute Genomics Platform"/>
            <person name="Cuomo C."/>
            <person name="de Hoog S."/>
            <person name="Gorbushina A."/>
            <person name="Walker B."/>
            <person name="Young S.K."/>
            <person name="Zeng Q."/>
            <person name="Gargeya S."/>
            <person name="Fitzgerald M."/>
            <person name="Haas B."/>
            <person name="Abouelleil A."/>
            <person name="Allen A.W."/>
            <person name="Alvarado L."/>
            <person name="Arachchi H.M."/>
            <person name="Berlin A.M."/>
            <person name="Chapman S.B."/>
            <person name="Gainer-Dewar J."/>
            <person name="Goldberg J."/>
            <person name="Griggs A."/>
            <person name="Gujja S."/>
            <person name="Hansen M."/>
            <person name="Howarth C."/>
            <person name="Imamovic A."/>
            <person name="Ireland A."/>
            <person name="Larimer J."/>
            <person name="McCowan C."/>
            <person name="Murphy C."/>
            <person name="Pearson M."/>
            <person name="Poon T.W."/>
            <person name="Priest M."/>
            <person name="Roberts A."/>
            <person name="Saif S."/>
            <person name="Shea T."/>
            <person name="Sisk P."/>
            <person name="Sykes S."/>
            <person name="Wortman J."/>
            <person name="Nusbaum C."/>
            <person name="Birren B."/>
        </authorList>
    </citation>
    <scope>NUCLEOTIDE SEQUENCE [LARGE SCALE GENOMIC DNA]</scope>
    <source>
        <strain evidence="2 3">CBS 101466</strain>
    </source>
</reference>
<keyword evidence="3" id="KW-1185">Reference proteome</keyword>
<dbReference type="Proteomes" id="UP000030752">
    <property type="component" value="Unassembled WGS sequence"/>
</dbReference>
<evidence type="ECO:0000313" key="3">
    <source>
        <dbReference type="Proteomes" id="UP000030752"/>
    </source>
</evidence>
<feature type="compositionally biased region" description="Basic and acidic residues" evidence="1">
    <location>
        <begin position="464"/>
        <end position="473"/>
    </location>
</feature>
<organism evidence="2 3">
    <name type="scientific">Cyphellophora europaea (strain CBS 101466)</name>
    <name type="common">Phialophora europaea</name>
    <dbReference type="NCBI Taxonomy" id="1220924"/>
    <lineage>
        <taxon>Eukaryota</taxon>
        <taxon>Fungi</taxon>
        <taxon>Dikarya</taxon>
        <taxon>Ascomycota</taxon>
        <taxon>Pezizomycotina</taxon>
        <taxon>Eurotiomycetes</taxon>
        <taxon>Chaetothyriomycetidae</taxon>
        <taxon>Chaetothyriales</taxon>
        <taxon>Cyphellophoraceae</taxon>
        <taxon>Cyphellophora</taxon>
    </lineage>
</organism>
<feature type="region of interest" description="Disordered" evidence="1">
    <location>
        <begin position="143"/>
        <end position="168"/>
    </location>
</feature>
<accession>W2S3I2</accession>
<evidence type="ECO:0000256" key="1">
    <source>
        <dbReference type="SAM" id="MobiDB-lite"/>
    </source>
</evidence>
<sequence>MPDRSRSVEVGHRMSGYVDDQQQDEPSSSAIPSYMRELAASRVNRHSRASSVVSTATKLSTNTFGDDARSIDLMVGGQYFRIARDGSRITDTAPPPYEGYLDAESGSVLSPTFREVSPSISEFSDQTVSTPRRLHNARYYISSNDDEDETAEEGTMTPRQPSPIRTPSTTLRADILDPAQLDMPSPVDTDHSRPTTALAVDDGDAPVRNLSYKQGPEILSVAHDLRKLRSTESQVASYDSTQALRMPLPLRRRNGVRLPSLDTQLQQSAGPGPSRNPGGAVSKGKSQSAGPVLYESHENNDPGSPDFIGSGAAGIFPRFPRTRELTVVTRAAENAEQGEMHESPKPLPMDNENDISLHYAGMMRRLDQDHRREMLFKEREVTHLRQRLVEMDTVYRQELRARDFIIDDLRVRLQSVEEQTETRIEKARNSVEDLWETRWADQVMHLRERMRRIEEESQKSIERLLAERRRPLDEADQDEDHVS</sequence>
<gene>
    <name evidence="2" type="ORF">HMPREF1541_02406</name>
</gene>
<dbReference type="AlphaFoldDB" id="W2S3I2"/>
<evidence type="ECO:0000313" key="2">
    <source>
        <dbReference type="EMBL" id="ETN43247.1"/>
    </source>
</evidence>
<dbReference type="HOGENOM" id="CLU_041439_0_0_1"/>
<feature type="compositionally biased region" description="Acidic residues" evidence="1">
    <location>
        <begin position="474"/>
        <end position="483"/>
    </location>
</feature>
<dbReference type="EMBL" id="KB822718">
    <property type="protein sequence ID" value="ETN43247.1"/>
    <property type="molecule type" value="Genomic_DNA"/>
</dbReference>
<feature type="compositionally biased region" description="Polar residues" evidence="1">
    <location>
        <begin position="157"/>
        <end position="168"/>
    </location>
</feature>